<name>A0AAD4EN04_9PEZI</name>
<feature type="domain" description="Amidohydrolase-related" evidence="4">
    <location>
        <begin position="48"/>
        <end position="323"/>
    </location>
</feature>
<dbReference type="EMBL" id="JAHCVI010000006">
    <property type="protein sequence ID" value="KAG7284046.1"/>
    <property type="molecule type" value="Genomic_DNA"/>
</dbReference>
<dbReference type="InterPro" id="IPR006680">
    <property type="entry name" value="Amidohydro-rel"/>
</dbReference>
<dbReference type="Pfam" id="PF04909">
    <property type="entry name" value="Amidohydro_2"/>
    <property type="match status" value="1"/>
</dbReference>
<comment type="similarity">
    <text evidence="3">Belongs to the metallo-dependent hydrolases superfamily.</text>
</comment>
<reference evidence="5" key="1">
    <citation type="submission" date="2023-02" db="EMBL/GenBank/DDBJ databases">
        <authorList>
            <person name="Palmer J.M."/>
        </authorList>
    </citation>
    <scope>NUCLEOTIDE SEQUENCE</scope>
    <source>
        <strain evidence="5">FW57</strain>
    </source>
</reference>
<dbReference type="PANTHER" id="PTHR21240">
    <property type="entry name" value="2-AMINO-3-CARBOXYLMUCONATE-6-SEMIALDEHYDE DECARBOXYLASE"/>
    <property type="match status" value="1"/>
</dbReference>
<evidence type="ECO:0000313" key="5">
    <source>
        <dbReference type="EMBL" id="KAG7284046.1"/>
    </source>
</evidence>
<keyword evidence="6" id="KW-1185">Reference proteome</keyword>
<dbReference type="InterPro" id="IPR032465">
    <property type="entry name" value="ACMSD"/>
</dbReference>
<dbReference type="GO" id="GO:0016787">
    <property type="term" value="F:hydrolase activity"/>
    <property type="evidence" value="ECO:0007669"/>
    <property type="project" value="InterPro"/>
</dbReference>
<evidence type="ECO:0000313" key="6">
    <source>
        <dbReference type="Proteomes" id="UP001197093"/>
    </source>
</evidence>
<comment type="caution">
    <text evidence="5">The sequence shown here is derived from an EMBL/GenBank/DDBJ whole genome shotgun (WGS) entry which is preliminary data.</text>
</comment>
<dbReference type="GO" id="GO:0005829">
    <property type="term" value="C:cytosol"/>
    <property type="evidence" value="ECO:0007669"/>
    <property type="project" value="TreeGrafter"/>
</dbReference>
<organism evidence="5 6">
    <name type="scientific">Staphylotrichum longicolle</name>
    <dbReference type="NCBI Taxonomy" id="669026"/>
    <lineage>
        <taxon>Eukaryota</taxon>
        <taxon>Fungi</taxon>
        <taxon>Dikarya</taxon>
        <taxon>Ascomycota</taxon>
        <taxon>Pezizomycotina</taxon>
        <taxon>Sordariomycetes</taxon>
        <taxon>Sordariomycetidae</taxon>
        <taxon>Sordariales</taxon>
        <taxon>Chaetomiaceae</taxon>
        <taxon>Staphylotrichum</taxon>
    </lineage>
</organism>
<keyword evidence="2 3" id="KW-0456">Lyase</keyword>
<sequence length="335" mass="36857">MTPPLITLEEHFFSTPLPASLQSLYTEQLTHIPSLLPKLTDLAALRRLDMDAGGIALQVISHAPGLCAHDLAACRAANDQLAAAIRAEDLRAGKLEGRSGRFAGFAVAPMADPAAAADELRRAVRQLGFVGALVDNRCQGRFYDGEEYEELGVPVYLHPSWAGEEEMKGKYEGNFEAAAARSMASSGMGWHCETGLHVLRLFAAGLFDRRPGLKIVIGHMGEMIPFMLQRIQALSRRWGPFRRDFGTVYAENIWITTSGVWSLDPLRCILANTRLDHILYSVDYPFQSNEAGLEWIRELEQSGLVDEEQLKAIAYGNAEKLLGVELPGRPQGALN</sequence>
<gene>
    <name evidence="5" type="ORF">NEMBOFW57_010406</name>
</gene>
<keyword evidence="1 3" id="KW-0210">Decarboxylase</keyword>
<protein>
    <recommendedName>
        <fullName evidence="4">Amidohydrolase-related domain-containing protein</fullName>
    </recommendedName>
</protein>
<dbReference type="SUPFAM" id="SSF51556">
    <property type="entry name" value="Metallo-dependent hydrolases"/>
    <property type="match status" value="1"/>
</dbReference>
<dbReference type="InterPro" id="IPR032466">
    <property type="entry name" value="Metal_Hydrolase"/>
</dbReference>
<dbReference type="Gene3D" id="3.20.20.140">
    <property type="entry name" value="Metal-dependent hydrolases"/>
    <property type="match status" value="1"/>
</dbReference>
<dbReference type="PANTHER" id="PTHR21240:SF30">
    <property type="entry name" value="AMIDOHYDROLASE-RELATED DOMAIN-CONTAINING PROTEIN-RELATED"/>
    <property type="match status" value="1"/>
</dbReference>
<evidence type="ECO:0000256" key="3">
    <source>
        <dbReference type="RuleBase" id="RU366045"/>
    </source>
</evidence>
<evidence type="ECO:0000259" key="4">
    <source>
        <dbReference type="Pfam" id="PF04909"/>
    </source>
</evidence>
<dbReference type="AlphaFoldDB" id="A0AAD4EN04"/>
<dbReference type="GO" id="GO:0019748">
    <property type="term" value="P:secondary metabolic process"/>
    <property type="evidence" value="ECO:0007669"/>
    <property type="project" value="TreeGrafter"/>
</dbReference>
<evidence type="ECO:0000256" key="2">
    <source>
        <dbReference type="ARBA" id="ARBA00023239"/>
    </source>
</evidence>
<accession>A0AAD4EN04</accession>
<evidence type="ECO:0000256" key="1">
    <source>
        <dbReference type="ARBA" id="ARBA00022793"/>
    </source>
</evidence>
<dbReference type="Proteomes" id="UP001197093">
    <property type="component" value="Unassembled WGS sequence"/>
</dbReference>
<proteinExistence type="inferred from homology"/>
<dbReference type="GO" id="GO:0016831">
    <property type="term" value="F:carboxy-lyase activity"/>
    <property type="evidence" value="ECO:0007669"/>
    <property type="project" value="UniProtKB-KW"/>
</dbReference>